<dbReference type="EC" id="4.2.99.18" evidence="8"/>
<dbReference type="GO" id="GO:0006289">
    <property type="term" value="P:nucleotide-excision repair"/>
    <property type="evidence" value="ECO:0007669"/>
    <property type="project" value="TreeGrafter"/>
</dbReference>
<dbReference type="PANTHER" id="PTHR43286">
    <property type="entry name" value="ENDONUCLEASE III-LIKE PROTEIN 1"/>
    <property type="match status" value="1"/>
</dbReference>
<dbReference type="InterPro" id="IPR011257">
    <property type="entry name" value="DNA_glycosylase"/>
</dbReference>
<comment type="caution">
    <text evidence="8">Lacks conserved residue(s) required for the propagation of feature annotation.</text>
</comment>
<dbReference type="InterPro" id="IPR003265">
    <property type="entry name" value="HhH-GPD_domain"/>
</dbReference>
<dbReference type="GO" id="GO:0005634">
    <property type="term" value="C:nucleus"/>
    <property type="evidence" value="ECO:0007669"/>
    <property type="project" value="UniProtKB-SubCell"/>
</dbReference>
<keyword evidence="8" id="KW-0539">Nucleus</keyword>
<dbReference type="PANTHER" id="PTHR43286:SF1">
    <property type="entry name" value="ENDONUCLEASE III-LIKE PROTEIN 1"/>
    <property type="match status" value="1"/>
</dbReference>
<dbReference type="Pfam" id="PF00730">
    <property type="entry name" value="HhH-GPD"/>
    <property type="match status" value="1"/>
</dbReference>
<evidence type="ECO:0000313" key="11">
    <source>
        <dbReference type="EMBL" id="KAG0652858.1"/>
    </source>
</evidence>
<dbReference type="Gene3D" id="1.10.340.30">
    <property type="entry name" value="Hypothetical protein, domain 2"/>
    <property type="match status" value="1"/>
</dbReference>
<protein>
    <recommendedName>
        <fullName evidence="8">Endonuclease III homolog</fullName>
        <ecNumber evidence="8">3.2.2.-</ecNumber>
        <ecNumber evidence="8">4.2.99.18</ecNumber>
    </recommendedName>
    <alternativeName>
        <fullName evidence="8">Bifunctional DNA N-glycosylase/DNA-(apurinic or apyrimidinic site) lyase</fullName>
        <shortName evidence="8">DNA glycosylase/AP lyase</shortName>
    </alternativeName>
</protein>
<dbReference type="GO" id="GO:0005739">
    <property type="term" value="C:mitochondrion"/>
    <property type="evidence" value="ECO:0007669"/>
    <property type="project" value="UniProtKB-SubCell"/>
</dbReference>
<sequence>MLSFRGGSLSEQPKTTWNLYECRVVDVFDFGLGIQGVDSLSTEDGDLNFQHSTSPQTLQLELHTFTMRTSRISQDTSKMINATSPSKRSTRSSLQRFAHNGHAPTKAEESPQYTDIEDAVSSRKRKREVTTRTPIKRSPQKNVTIKTEVEDTISFSPTADRKIRKPARQVKNEDTGEVEIHPPNDWAEVYAAVMEMRTKGTAQNAVVDTMGCERLGLDTVTPKVKPLMLSSQTKDTTTAQVMARLQKDLPPYKKGDPVGLNLENILAVEPTMLNELIWAVGFHNNKTKYIKATAEILRDRFDGDIPDTIEGLMSLPGVGPKMSYLCMSTSWGRHEGIGVDVHVHRITNLWGWHKTKGPEETRLALQAWLPKELWHEINWLLVGFGQTVCLPVGRKCGDCELGLNGLCKAAERSKVNIGRKIKEEKIKMDNEGHITEKTETVKQEVLTQDIAVNAHPDQEVLVEGGLPEFLVEEGLTKEEERVVMDEIANSPGTFSKKRKEQ</sequence>
<evidence type="ECO:0000256" key="8">
    <source>
        <dbReference type="HAMAP-Rule" id="MF_03183"/>
    </source>
</evidence>
<dbReference type="EMBL" id="VNKQ01000002">
    <property type="protein sequence ID" value="KAG0652858.1"/>
    <property type="molecule type" value="Genomic_DNA"/>
</dbReference>
<dbReference type="EC" id="3.2.2.-" evidence="8"/>
<dbReference type="InterPro" id="IPR023170">
    <property type="entry name" value="HhH_base_excis_C"/>
</dbReference>
<comment type="function">
    <text evidence="8">Bifunctional DNA N-glycosylase with associated apurinic/apyrimidinic (AP) lyase function that catalyzes the first step in base excision repair (BER), the primary repair pathway for the repair of oxidative DNA damage. The DNA N-glycosylase activity releases the damaged DNA base from DNA by cleaving the N-glycosidic bond, leaving an AP site. The AP lyase activity cleaves the phosphodiester bond 3' to the AP site by a beta-elimination. Primarily recognizes and repairs oxidative base damage of pyrimidines.</text>
</comment>
<comment type="subcellular location">
    <subcellularLocation>
        <location evidence="8">Nucleus</location>
    </subcellularLocation>
    <subcellularLocation>
        <location evidence="8">Mitochondrion</location>
    </subcellularLocation>
</comment>
<keyword evidence="2 8" id="KW-0227">DNA damage</keyword>
<dbReference type="GO" id="GO:0000703">
    <property type="term" value="F:oxidized pyrimidine nucleobase lesion DNA N-glycosylase activity"/>
    <property type="evidence" value="ECO:0007669"/>
    <property type="project" value="UniProtKB-UniRule"/>
</dbReference>
<dbReference type="HAMAP" id="MF_03183">
    <property type="entry name" value="Endonuclease_III_Nth"/>
    <property type="match status" value="1"/>
</dbReference>
<dbReference type="FunFam" id="1.10.1670.10:FF:000003">
    <property type="entry name" value="Endonuclease III homolog"/>
    <property type="match status" value="1"/>
</dbReference>
<dbReference type="OrthoDB" id="2099276at2759"/>
<evidence type="ECO:0000256" key="4">
    <source>
        <dbReference type="ARBA" id="ARBA00023204"/>
    </source>
</evidence>
<dbReference type="CDD" id="cd00056">
    <property type="entry name" value="ENDO3c"/>
    <property type="match status" value="1"/>
</dbReference>
<proteinExistence type="inferred from homology"/>
<keyword evidence="5 8" id="KW-0456">Lyase</keyword>
<evidence type="ECO:0000256" key="1">
    <source>
        <dbReference type="ARBA" id="ARBA00008343"/>
    </source>
</evidence>
<organism evidence="11 12">
    <name type="scientific">Hyphodiscus hymeniophilus</name>
    <dbReference type="NCBI Taxonomy" id="353542"/>
    <lineage>
        <taxon>Eukaryota</taxon>
        <taxon>Fungi</taxon>
        <taxon>Dikarya</taxon>
        <taxon>Ascomycota</taxon>
        <taxon>Pezizomycotina</taxon>
        <taxon>Leotiomycetes</taxon>
        <taxon>Helotiales</taxon>
        <taxon>Hyphodiscaceae</taxon>
        <taxon>Hyphodiscus</taxon>
    </lineage>
</organism>
<feature type="region of interest" description="Disordered" evidence="9">
    <location>
        <begin position="99"/>
        <end position="140"/>
    </location>
</feature>
<dbReference type="GO" id="GO:0006285">
    <property type="term" value="P:base-excision repair, AP site formation"/>
    <property type="evidence" value="ECO:0007669"/>
    <property type="project" value="UniProtKB-UniRule"/>
</dbReference>
<accession>A0A9P7B0J3</accession>
<dbReference type="AlphaFoldDB" id="A0A9P7B0J3"/>
<evidence type="ECO:0000256" key="7">
    <source>
        <dbReference type="ARBA" id="ARBA00044632"/>
    </source>
</evidence>
<dbReference type="Proteomes" id="UP000785200">
    <property type="component" value="Unassembled WGS sequence"/>
</dbReference>
<evidence type="ECO:0000256" key="2">
    <source>
        <dbReference type="ARBA" id="ARBA00022763"/>
    </source>
</evidence>
<feature type="compositionally biased region" description="Basic and acidic residues" evidence="9">
    <location>
        <begin position="170"/>
        <end position="180"/>
    </location>
</feature>
<evidence type="ECO:0000313" key="12">
    <source>
        <dbReference type="Proteomes" id="UP000785200"/>
    </source>
</evidence>
<evidence type="ECO:0000256" key="6">
    <source>
        <dbReference type="ARBA" id="ARBA00023295"/>
    </source>
</evidence>
<keyword evidence="3 8" id="KW-0378">Hydrolase</keyword>
<comment type="catalytic activity">
    <reaction evidence="7 8">
        <text>2'-deoxyribonucleotide-(2'-deoxyribose 5'-phosphate)-2'-deoxyribonucleotide-DNA = a 3'-end 2'-deoxyribonucleotide-(2,3-dehydro-2,3-deoxyribose 5'-phosphate)-DNA + a 5'-end 5'-phospho-2'-deoxyribonucleoside-DNA + H(+)</text>
        <dbReference type="Rhea" id="RHEA:66592"/>
        <dbReference type="Rhea" id="RHEA-COMP:13180"/>
        <dbReference type="Rhea" id="RHEA-COMP:16897"/>
        <dbReference type="Rhea" id="RHEA-COMP:17067"/>
        <dbReference type="ChEBI" id="CHEBI:15378"/>
        <dbReference type="ChEBI" id="CHEBI:136412"/>
        <dbReference type="ChEBI" id="CHEBI:157695"/>
        <dbReference type="ChEBI" id="CHEBI:167181"/>
        <dbReference type="EC" id="4.2.99.18"/>
    </reaction>
</comment>
<dbReference type="InterPro" id="IPR030841">
    <property type="entry name" value="NTH1"/>
</dbReference>
<dbReference type="GO" id="GO:0140078">
    <property type="term" value="F:class I DNA-(apurinic or apyrimidinic site) endonuclease activity"/>
    <property type="evidence" value="ECO:0007669"/>
    <property type="project" value="UniProtKB-EC"/>
</dbReference>
<evidence type="ECO:0000256" key="5">
    <source>
        <dbReference type="ARBA" id="ARBA00023239"/>
    </source>
</evidence>
<name>A0A9P7B0J3_9HELO</name>
<evidence type="ECO:0000259" key="10">
    <source>
        <dbReference type="SMART" id="SM00478"/>
    </source>
</evidence>
<keyword evidence="8" id="KW-0496">Mitochondrion</keyword>
<dbReference type="SMART" id="SM00478">
    <property type="entry name" value="ENDO3c"/>
    <property type="match status" value="1"/>
</dbReference>
<keyword evidence="6 8" id="KW-0326">Glycosidase</keyword>
<dbReference type="Pfam" id="PF00633">
    <property type="entry name" value="HHH"/>
    <property type="match status" value="1"/>
</dbReference>
<dbReference type="GO" id="GO:0003677">
    <property type="term" value="F:DNA binding"/>
    <property type="evidence" value="ECO:0007669"/>
    <property type="project" value="UniProtKB-UniRule"/>
</dbReference>
<evidence type="ECO:0000256" key="3">
    <source>
        <dbReference type="ARBA" id="ARBA00022801"/>
    </source>
</evidence>
<dbReference type="FunFam" id="1.10.340.30:FF:000001">
    <property type="entry name" value="Endonuclease III"/>
    <property type="match status" value="1"/>
</dbReference>
<reference evidence="11" key="1">
    <citation type="submission" date="2019-07" db="EMBL/GenBank/DDBJ databases">
        <title>Hyphodiscus hymeniophilus genome sequencing and assembly.</title>
        <authorList>
            <person name="Kramer G."/>
            <person name="Nodwell J."/>
        </authorList>
    </citation>
    <scope>NUCLEOTIDE SEQUENCE</scope>
    <source>
        <strain evidence="11">ATCC 34498</strain>
    </source>
</reference>
<comment type="similarity">
    <text evidence="1 8">Belongs to the Nth/MutY family.</text>
</comment>
<dbReference type="Gene3D" id="1.10.1670.10">
    <property type="entry name" value="Helix-hairpin-Helix base-excision DNA repair enzymes (C-terminal)"/>
    <property type="match status" value="1"/>
</dbReference>
<dbReference type="InterPro" id="IPR000445">
    <property type="entry name" value="HhH_motif"/>
</dbReference>
<keyword evidence="12" id="KW-1185">Reference proteome</keyword>
<evidence type="ECO:0000256" key="9">
    <source>
        <dbReference type="SAM" id="MobiDB-lite"/>
    </source>
</evidence>
<dbReference type="SUPFAM" id="SSF48150">
    <property type="entry name" value="DNA-glycosylase"/>
    <property type="match status" value="1"/>
</dbReference>
<feature type="region of interest" description="Disordered" evidence="9">
    <location>
        <begin position="159"/>
        <end position="180"/>
    </location>
</feature>
<keyword evidence="4 8" id="KW-0234">DNA repair</keyword>
<comment type="caution">
    <text evidence="11">The sequence shown here is derived from an EMBL/GenBank/DDBJ whole genome shotgun (WGS) entry which is preliminary data.</text>
</comment>
<feature type="domain" description="HhH-GPD" evidence="10">
    <location>
        <begin position="229"/>
        <end position="387"/>
    </location>
</feature>
<gene>
    <name evidence="8" type="primary">NTH1</name>
    <name evidence="11" type="ORF">D0Z07_0031</name>
</gene>